<dbReference type="InterPro" id="IPR026881">
    <property type="entry name" value="WYL_dom"/>
</dbReference>
<evidence type="ECO:0000313" key="3">
    <source>
        <dbReference type="EMBL" id="NOH46472.1"/>
    </source>
</evidence>
<protein>
    <submittedName>
        <fullName evidence="3">WYL domain-containing protein</fullName>
    </submittedName>
</protein>
<reference evidence="3 4" key="1">
    <citation type="submission" date="2019-08" db="EMBL/GenBank/DDBJ databases">
        <title>Draft genome sequencing and comparative genomics of hatchery-associated Vibrios.</title>
        <authorList>
            <person name="Kehlet-Delgado H."/>
            <person name="Mueller R.S."/>
        </authorList>
    </citation>
    <scope>NUCLEOTIDE SEQUENCE [LARGE SCALE GENOMIC DNA]</scope>
    <source>
        <strain evidence="3 4">00-78-3</strain>
    </source>
</reference>
<dbReference type="InterPro" id="IPR059019">
    <property type="entry name" value="WHD_CapW"/>
</dbReference>
<gene>
    <name evidence="3" type="ORF">F0262_00140</name>
</gene>
<feature type="domain" description="DNA-binding transcriptional repressor CapW winged helix-turn-helix" evidence="2">
    <location>
        <begin position="12"/>
        <end position="85"/>
    </location>
</feature>
<dbReference type="RefSeq" id="WP_171356728.1">
    <property type="nucleotide sequence ID" value="NZ_VTYN01000001.1"/>
</dbReference>
<comment type="caution">
    <text evidence="3">The sequence shown here is derived from an EMBL/GenBank/DDBJ whole genome shotgun (WGS) entry which is preliminary data.</text>
</comment>
<dbReference type="PROSITE" id="PS52050">
    <property type="entry name" value="WYL"/>
    <property type="match status" value="1"/>
</dbReference>
<organism evidence="3 4">
    <name type="scientific">Vibrio rotiferianus</name>
    <dbReference type="NCBI Taxonomy" id="190895"/>
    <lineage>
        <taxon>Bacteria</taxon>
        <taxon>Pseudomonadati</taxon>
        <taxon>Pseudomonadota</taxon>
        <taxon>Gammaproteobacteria</taxon>
        <taxon>Vibrionales</taxon>
        <taxon>Vibrionaceae</taxon>
        <taxon>Vibrio</taxon>
    </lineage>
</organism>
<proteinExistence type="predicted"/>
<feature type="domain" description="WYL" evidence="1">
    <location>
        <begin position="117"/>
        <end position="179"/>
    </location>
</feature>
<evidence type="ECO:0000313" key="4">
    <source>
        <dbReference type="Proteomes" id="UP000572072"/>
    </source>
</evidence>
<sequence length="286" mass="33376">MEKKFVDVPWGVQKRLQFIEFHLLFKREINSRTLVMRFGISRQQASGDIKLYKDMYPENLLPYNATNKSYRPSKAFTPHFISESLTPSFNEAFEELSDSKSIETIPTLNRSQTKGFLSKIMLAIESESDIQAIYKSSSHPFGTKRTLKPCGIAYVGNRPHLRAYCYDHNQYRDFVLSRFSFRPEIITSISSKVELPEDTAWQEVISVVLEANPNLCEDGQYLIVEEYNLEKVSPINIRKSLLHYFFAHNNMPINEEDFTLAKKQPWSFPVLAKNWEECKTYLFHNC</sequence>
<accession>A0A7Y3Z4P0</accession>
<evidence type="ECO:0000259" key="1">
    <source>
        <dbReference type="Pfam" id="PF13280"/>
    </source>
</evidence>
<name>A0A7Y3Z4P0_9VIBR</name>
<dbReference type="Proteomes" id="UP000572072">
    <property type="component" value="Unassembled WGS sequence"/>
</dbReference>
<dbReference type="EMBL" id="VTYN01000001">
    <property type="protein sequence ID" value="NOH46472.1"/>
    <property type="molecule type" value="Genomic_DNA"/>
</dbReference>
<evidence type="ECO:0000259" key="2">
    <source>
        <dbReference type="Pfam" id="PF26109"/>
    </source>
</evidence>
<dbReference type="Pfam" id="PF13280">
    <property type="entry name" value="WYL"/>
    <property type="match status" value="1"/>
</dbReference>
<dbReference type="AlphaFoldDB" id="A0A7Y3Z4P0"/>
<dbReference type="Pfam" id="PF26109">
    <property type="entry name" value="WHD_BrxR"/>
    <property type="match status" value="1"/>
</dbReference>